<dbReference type="SUPFAM" id="SSF51197">
    <property type="entry name" value="Clavaminate synthase-like"/>
    <property type="match status" value="1"/>
</dbReference>
<evidence type="ECO:0000259" key="4">
    <source>
        <dbReference type="PROSITE" id="PS51471"/>
    </source>
</evidence>
<proteinExistence type="predicted"/>
<dbReference type="Gene3D" id="2.60.120.330">
    <property type="entry name" value="B-lactam Antibiotic, Isopenicillin N Synthase, Chain"/>
    <property type="match status" value="1"/>
</dbReference>
<name>A0AAD1ZG53_9LAMI</name>
<dbReference type="InterPro" id="IPR044861">
    <property type="entry name" value="IPNS-like_FE2OG_OXY"/>
</dbReference>
<keyword evidence="1" id="KW-0479">Metal-binding</keyword>
<feature type="compositionally biased region" description="Polar residues" evidence="3">
    <location>
        <begin position="15"/>
        <end position="26"/>
    </location>
</feature>
<dbReference type="Pfam" id="PF03171">
    <property type="entry name" value="2OG-FeII_Oxy"/>
    <property type="match status" value="1"/>
</dbReference>
<accession>A0AAD1ZG53</accession>
<sequence length="197" mass="21592">MAAIANDLAQQQVATSVEPSKLNSGVKTGKSRDTGNLDEGNNRRGFGVLRFAGGRKAEIIFEYAERSRFVARTLLQGMSENLGLEEVNVEEILKLDSMFQLFAVNYYPPCPQPDQAIGLPPHTDHGLLTFLIQNGVAGLQIQHNGKWFNTNSPQNSILVNTADQLEIFSNGKYKSVKHRAVVNNQATRISVVIANGP</sequence>
<evidence type="ECO:0000256" key="3">
    <source>
        <dbReference type="SAM" id="MobiDB-lite"/>
    </source>
</evidence>
<evidence type="ECO:0000313" key="5">
    <source>
        <dbReference type="EMBL" id="CAI9769208.1"/>
    </source>
</evidence>
<dbReference type="GO" id="GO:0046872">
    <property type="term" value="F:metal ion binding"/>
    <property type="evidence" value="ECO:0007669"/>
    <property type="project" value="UniProtKB-KW"/>
</dbReference>
<gene>
    <name evidence="5" type="ORF">FPE_LOCUS17082</name>
</gene>
<dbReference type="Proteomes" id="UP000834106">
    <property type="component" value="Chromosome 10"/>
</dbReference>
<dbReference type="EMBL" id="OU503045">
    <property type="protein sequence ID" value="CAI9769208.1"/>
    <property type="molecule type" value="Genomic_DNA"/>
</dbReference>
<protein>
    <recommendedName>
        <fullName evidence="4">Fe2OG dioxygenase domain-containing protein</fullName>
    </recommendedName>
</protein>
<keyword evidence="2" id="KW-0408">Iron</keyword>
<dbReference type="InterPro" id="IPR027443">
    <property type="entry name" value="IPNS-like_sf"/>
</dbReference>
<dbReference type="AlphaFoldDB" id="A0AAD1ZG53"/>
<evidence type="ECO:0000313" key="6">
    <source>
        <dbReference type="Proteomes" id="UP000834106"/>
    </source>
</evidence>
<evidence type="ECO:0000256" key="1">
    <source>
        <dbReference type="ARBA" id="ARBA00022723"/>
    </source>
</evidence>
<reference evidence="5" key="1">
    <citation type="submission" date="2023-05" db="EMBL/GenBank/DDBJ databases">
        <authorList>
            <person name="Huff M."/>
        </authorList>
    </citation>
    <scope>NUCLEOTIDE SEQUENCE</scope>
</reference>
<feature type="domain" description="Fe2OG dioxygenase" evidence="4">
    <location>
        <begin position="94"/>
        <end position="197"/>
    </location>
</feature>
<dbReference type="InterPro" id="IPR005123">
    <property type="entry name" value="Oxoglu/Fe-dep_dioxygenase_dom"/>
</dbReference>
<evidence type="ECO:0000256" key="2">
    <source>
        <dbReference type="ARBA" id="ARBA00023004"/>
    </source>
</evidence>
<dbReference type="PANTHER" id="PTHR47991">
    <property type="entry name" value="OXOGLUTARATE/IRON-DEPENDENT DIOXYGENASE"/>
    <property type="match status" value="1"/>
</dbReference>
<dbReference type="PROSITE" id="PS51471">
    <property type="entry name" value="FE2OG_OXY"/>
    <property type="match status" value="1"/>
</dbReference>
<organism evidence="5 6">
    <name type="scientific">Fraxinus pennsylvanica</name>
    <dbReference type="NCBI Taxonomy" id="56036"/>
    <lineage>
        <taxon>Eukaryota</taxon>
        <taxon>Viridiplantae</taxon>
        <taxon>Streptophyta</taxon>
        <taxon>Embryophyta</taxon>
        <taxon>Tracheophyta</taxon>
        <taxon>Spermatophyta</taxon>
        <taxon>Magnoliopsida</taxon>
        <taxon>eudicotyledons</taxon>
        <taxon>Gunneridae</taxon>
        <taxon>Pentapetalae</taxon>
        <taxon>asterids</taxon>
        <taxon>lamiids</taxon>
        <taxon>Lamiales</taxon>
        <taxon>Oleaceae</taxon>
        <taxon>Oleeae</taxon>
        <taxon>Fraxinus</taxon>
    </lineage>
</organism>
<keyword evidence="6" id="KW-1185">Reference proteome</keyword>
<dbReference type="InterPro" id="IPR050295">
    <property type="entry name" value="Plant_2OG-oxidoreductases"/>
</dbReference>
<feature type="region of interest" description="Disordered" evidence="3">
    <location>
        <begin position="15"/>
        <end position="39"/>
    </location>
</feature>